<protein>
    <submittedName>
        <fullName evidence="8">YitT family protein</fullName>
    </submittedName>
</protein>
<dbReference type="Gene3D" id="3.30.70.120">
    <property type="match status" value="1"/>
</dbReference>
<reference evidence="8" key="1">
    <citation type="journal article" date="2021" name="PeerJ">
        <title>Extensive microbial diversity within the chicken gut microbiome revealed by metagenomics and culture.</title>
        <authorList>
            <person name="Gilroy R."/>
            <person name="Ravi A."/>
            <person name="Getino M."/>
            <person name="Pursley I."/>
            <person name="Horton D.L."/>
            <person name="Alikhan N.F."/>
            <person name="Baker D."/>
            <person name="Gharbi K."/>
            <person name="Hall N."/>
            <person name="Watson M."/>
            <person name="Adriaenssens E.M."/>
            <person name="Foster-Nyarko E."/>
            <person name="Jarju S."/>
            <person name="Secka A."/>
            <person name="Antonio M."/>
            <person name="Oren A."/>
            <person name="Chaudhuri R.R."/>
            <person name="La Ragione R."/>
            <person name="Hildebrand F."/>
            <person name="Pallen M.J."/>
        </authorList>
    </citation>
    <scope>NUCLEOTIDE SEQUENCE</scope>
    <source>
        <strain evidence="8">B5_2728</strain>
    </source>
</reference>
<dbReference type="PANTHER" id="PTHR33545">
    <property type="entry name" value="UPF0750 MEMBRANE PROTEIN YITT-RELATED"/>
    <property type="match status" value="1"/>
</dbReference>
<feature type="transmembrane region" description="Helical" evidence="6">
    <location>
        <begin position="151"/>
        <end position="171"/>
    </location>
</feature>
<evidence type="ECO:0000256" key="6">
    <source>
        <dbReference type="SAM" id="Phobius"/>
    </source>
</evidence>
<feature type="transmembrane region" description="Helical" evidence="6">
    <location>
        <begin position="12"/>
        <end position="32"/>
    </location>
</feature>
<name>A0A948WRQ7_9FIRM</name>
<reference evidence="8" key="2">
    <citation type="submission" date="2021-04" db="EMBL/GenBank/DDBJ databases">
        <authorList>
            <person name="Gilroy R."/>
        </authorList>
    </citation>
    <scope>NUCLEOTIDE SEQUENCE</scope>
    <source>
        <strain evidence="8">B5_2728</strain>
    </source>
</reference>
<evidence type="ECO:0000259" key="7">
    <source>
        <dbReference type="Pfam" id="PF10035"/>
    </source>
</evidence>
<evidence type="ECO:0000256" key="4">
    <source>
        <dbReference type="ARBA" id="ARBA00022989"/>
    </source>
</evidence>
<dbReference type="PIRSF" id="PIRSF006483">
    <property type="entry name" value="Membrane_protein_YitT"/>
    <property type="match status" value="1"/>
</dbReference>
<dbReference type="Proteomes" id="UP000713596">
    <property type="component" value="Unassembled WGS sequence"/>
</dbReference>
<gene>
    <name evidence="8" type="ORF">H9882_06915</name>
</gene>
<dbReference type="AlphaFoldDB" id="A0A948WRQ7"/>
<evidence type="ECO:0000256" key="5">
    <source>
        <dbReference type="ARBA" id="ARBA00023136"/>
    </source>
</evidence>
<dbReference type="InterPro" id="IPR003740">
    <property type="entry name" value="YitT"/>
</dbReference>
<dbReference type="InterPro" id="IPR015867">
    <property type="entry name" value="N-reg_PII/ATP_PRibTrfase_C"/>
</dbReference>
<evidence type="ECO:0000256" key="1">
    <source>
        <dbReference type="ARBA" id="ARBA00004651"/>
    </source>
</evidence>
<evidence type="ECO:0000256" key="3">
    <source>
        <dbReference type="ARBA" id="ARBA00022692"/>
    </source>
</evidence>
<evidence type="ECO:0000313" key="9">
    <source>
        <dbReference type="Proteomes" id="UP000713596"/>
    </source>
</evidence>
<dbReference type="PANTHER" id="PTHR33545:SF5">
    <property type="entry name" value="UPF0750 MEMBRANE PROTEIN YITT"/>
    <property type="match status" value="1"/>
</dbReference>
<dbReference type="InterPro" id="IPR019264">
    <property type="entry name" value="DUF2179"/>
</dbReference>
<dbReference type="Pfam" id="PF10035">
    <property type="entry name" value="DUF2179"/>
    <property type="match status" value="1"/>
</dbReference>
<keyword evidence="5 6" id="KW-0472">Membrane</keyword>
<feature type="transmembrane region" description="Helical" evidence="6">
    <location>
        <begin position="52"/>
        <end position="74"/>
    </location>
</feature>
<dbReference type="GO" id="GO:0005886">
    <property type="term" value="C:plasma membrane"/>
    <property type="evidence" value="ECO:0007669"/>
    <property type="project" value="UniProtKB-SubCell"/>
</dbReference>
<dbReference type="InterPro" id="IPR051461">
    <property type="entry name" value="UPF0750_membrane"/>
</dbReference>
<keyword evidence="2" id="KW-1003">Cell membrane</keyword>
<dbReference type="Pfam" id="PF02588">
    <property type="entry name" value="YitT_membrane"/>
    <property type="match status" value="1"/>
</dbReference>
<evidence type="ECO:0000313" key="8">
    <source>
        <dbReference type="EMBL" id="MBU3806604.1"/>
    </source>
</evidence>
<feature type="transmembrane region" description="Helical" evidence="6">
    <location>
        <begin position="110"/>
        <end position="130"/>
    </location>
</feature>
<accession>A0A948WRQ7</accession>
<comment type="caution">
    <text evidence="8">The sequence shown here is derived from an EMBL/GenBank/DDBJ whole genome shotgun (WGS) entry which is preliminary data.</text>
</comment>
<proteinExistence type="predicted"/>
<feature type="domain" description="DUF2179" evidence="7">
    <location>
        <begin position="224"/>
        <end position="278"/>
    </location>
</feature>
<keyword evidence="4 6" id="KW-1133">Transmembrane helix</keyword>
<dbReference type="CDD" id="cd16380">
    <property type="entry name" value="YitT_C"/>
    <property type="match status" value="1"/>
</dbReference>
<organism evidence="8 9">
    <name type="scientific">Candidatus Allofournierella pullistercoris</name>
    <dbReference type="NCBI Taxonomy" id="2838597"/>
    <lineage>
        <taxon>Bacteria</taxon>
        <taxon>Bacillati</taxon>
        <taxon>Bacillota</taxon>
        <taxon>Clostridia</taxon>
        <taxon>Eubacteriales</taxon>
        <taxon>Oscillospiraceae</taxon>
        <taxon>Allofournierella</taxon>
    </lineage>
</organism>
<dbReference type="EMBL" id="JAHLFP010000060">
    <property type="protein sequence ID" value="MBU3806604.1"/>
    <property type="molecule type" value="Genomic_DNA"/>
</dbReference>
<evidence type="ECO:0000256" key="2">
    <source>
        <dbReference type="ARBA" id="ARBA00022475"/>
    </source>
</evidence>
<feature type="transmembrane region" description="Helical" evidence="6">
    <location>
        <begin position="177"/>
        <end position="198"/>
    </location>
</feature>
<sequence>MSHLLNAQRLKNLVMVLAGNAIYSLAVVMFILPCELMSGGTTGLARVANHFLGLPVSTFVWISNIVMFCLGAVIMGRWFAFNTAVSTFCYPLFLDLFGRVPGIDSMTRDPMLATICAGLMVGVGIGLVIAAGASSGGMDIPPIIANRFTGLPVSVGMYILDFFILIGQMLFADKEQILFGILLVLTYTTVLDQVVLFGKSRVEVKIISEHSQQIRTLILQVLDRGCTLLHAQTGFTQTETDVILTVVSHRELAKLHQLVEQVDPHAFIVISGVNQVHGRGFTLTKHHR</sequence>
<comment type="subcellular location">
    <subcellularLocation>
        <location evidence="1">Cell membrane</location>
        <topology evidence="1">Multi-pass membrane protein</topology>
    </subcellularLocation>
</comment>
<feature type="transmembrane region" description="Helical" evidence="6">
    <location>
        <begin position="79"/>
        <end position="98"/>
    </location>
</feature>
<keyword evidence="3 6" id="KW-0812">Transmembrane</keyword>